<dbReference type="PANTHER" id="PTHR33507:SF3">
    <property type="entry name" value="INNER MEMBRANE PROTEIN YBBJ"/>
    <property type="match status" value="1"/>
</dbReference>
<dbReference type="STRING" id="1941349.STSP1_01361"/>
<dbReference type="Gene3D" id="3.90.226.10">
    <property type="entry name" value="2-enoyl-CoA Hydratase, Chain A, domain 1"/>
    <property type="match status" value="1"/>
</dbReference>
<dbReference type="InterPro" id="IPR029045">
    <property type="entry name" value="ClpP/crotonase-like_dom_sf"/>
</dbReference>
<accession>A0A1W6LMF1</accession>
<sequence length="390" mass="42864" precursor="true">MFRFVIITALTASLLFADTFTHSETGKVYNGFATQPDENDKTWIVPEGGEKFEADLSEYKIEPNQKGRKNEIAVLEITYPIVSAMKTEAFEEAIVEESNKGPSAIIVEVDTPGGRVDLAKRICSSIMKTSNCTTAAYIAGGQHGGAYSAGAAISMACDKIYMAPGTVIGAATAIIKSRRGASDMDNAFGETVGEKFNSAWRNYMASIAEQSGRSAALAKAMVEKDTSVLEVSRDGKKLFIEPGRKIEGDEVKGVVVQKGSLLTLTAKKAKKCDMADEICESRDYAVSELSDSKPEVVVSDKIKDAEEKLDKVTRRFKGLKAKIEREIVQINARYEQNRLRRRDALKSLRSLSRNSEFLLNLKKRFPDVPVSVEEIERLKNDVDGMKAAME</sequence>
<evidence type="ECO:0000313" key="4">
    <source>
        <dbReference type="EMBL" id="ARN56968.1"/>
    </source>
</evidence>
<dbReference type="Pfam" id="PF25145">
    <property type="entry name" value="NfeD1b_N"/>
    <property type="match status" value="1"/>
</dbReference>
<keyword evidence="1" id="KW-0175">Coiled coil</keyword>
<protein>
    <submittedName>
        <fullName evidence="4">Signal peptide peptidase SppA, 36K type</fullName>
    </submittedName>
</protein>
<dbReference type="PANTHER" id="PTHR33507">
    <property type="entry name" value="INNER MEMBRANE PROTEIN YBBJ"/>
    <property type="match status" value="1"/>
</dbReference>
<name>A0A1W6LMF1_9BACT</name>
<keyword evidence="2" id="KW-0732">Signal</keyword>
<dbReference type="Proteomes" id="UP000193334">
    <property type="component" value="Chromosome"/>
</dbReference>
<dbReference type="InterPro" id="IPR056738">
    <property type="entry name" value="NfeD1b_N"/>
</dbReference>
<feature type="chain" id="PRO_5010852724" evidence="2">
    <location>
        <begin position="18"/>
        <end position="390"/>
    </location>
</feature>
<dbReference type="GO" id="GO:0005886">
    <property type="term" value="C:plasma membrane"/>
    <property type="evidence" value="ECO:0007669"/>
    <property type="project" value="TreeGrafter"/>
</dbReference>
<organism evidence="4 5">
    <name type="scientific">Sedimentisphaera salicampi</name>
    <dbReference type="NCBI Taxonomy" id="1941349"/>
    <lineage>
        <taxon>Bacteria</taxon>
        <taxon>Pseudomonadati</taxon>
        <taxon>Planctomycetota</taxon>
        <taxon>Phycisphaerae</taxon>
        <taxon>Sedimentisphaerales</taxon>
        <taxon>Sedimentisphaeraceae</taxon>
        <taxon>Sedimentisphaera</taxon>
    </lineage>
</organism>
<evidence type="ECO:0000259" key="3">
    <source>
        <dbReference type="Pfam" id="PF25145"/>
    </source>
</evidence>
<dbReference type="SUPFAM" id="SSF52096">
    <property type="entry name" value="ClpP/crotonase"/>
    <property type="match status" value="1"/>
</dbReference>
<evidence type="ECO:0000256" key="2">
    <source>
        <dbReference type="SAM" id="SignalP"/>
    </source>
</evidence>
<evidence type="ECO:0000256" key="1">
    <source>
        <dbReference type="SAM" id="Coils"/>
    </source>
</evidence>
<dbReference type="RefSeq" id="WP_123807007.1">
    <property type="nucleotide sequence ID" value="NZ_CP021023.1"/>
</dbReference>
<gene>
    <name evidence="4" type="ORF">STSP1_01361</name>
</gene>
<dbReference type="CDD" id="cd07021">
    <property type="entry name" value="Clp_protease_NfeD_like"/>
    <property type="match status" value="1"/>
</dbReference>
<reference evidence="5" key="1">
    <citation type="submission" date="2017-04" db="EMBL/GenBank/DDBJ databases">
        <title>Comparative genomics and description of representatives of a novel lineage of planctomycetes thriving in anoxic sediments.</title>
        <authorList>
            <person name="Spring S."/>
            <person name="Bunk B."/>
            <person name="Sproer C."/>
        </authorList>
    </citation>
    <scope>NUCLEOTIDE SEQUENCE [LARGE SCALE GENOMIC DNA]</scope>
    <source>
        <strain evidence="5">ST-PulAB-D4</strain>
    </source>
</reference>
<dbReference type="InterPro" id="IPR052165">
    <property type="entry name" value="Membrane_assoc_protease"/>
</dbReference>
<keyword evidence="5" id="KW-1185">Reference proteome</keyword>
<feature type="coiled-coil region" evidence="1">
    <location>
        <begin position="302"/>
        <end position="340"/>
    </location>
</feature>
<dbReference type="KEGG" id="pbp:STSP1_01361"/>
<proteinExistence type="predicted"/>
<dbReference type="EMBL" id="CP021023">
    <property type="protein sequence ID" value="ARN56968.1"/>
    <property type="molecule type" value="Genomic_DNA"/>
</dbReference>
<feature type="domain" description="NfeD1b N-terminal" evidence="3">
    <location>
        <begin position="91"/>
        <end position="238"/>
    </location>
</feature>
<feature type="signal peptide" evidence="2">
    <location>
        <begin position="1"/>
        <end position="17"/>
    </location>
</feature>
<dbReference type="AlphaFoldDB" id="A0A1W6LMF1"/>
<evidence type="ECO:0000313" key="5">
    <source>
        <dbReference type="Proteomes" id="UP000193334"/>
    </source>
</evidence>